<protein>
    <submittedName>
        <fullName evidence="1">Retrovirus-related Pol polyprotein from transposon 412 family</fullName>
    </submittedName>
</protein>
<comment type="caution">
    <text evidence="1">The sequence shown here is derived from an EMBL/GenBank/DDBJ whole genome shotgun (WGS) entry which is preliminary data.</text>
</comment>
<dbReference type="Gene3D" id="3.30.420.10">
    <property type="entry name" value="Ribonuclease H-like superfamily/Ribonuclease H"/>
    <property type="match status" value="2"/>
</dbReference>
<dbReference type="GO" id="GO:0003676">
    <property type="term" value="F:nucleic acid binding"/>
    <property type="evidence" value="ECO:0007669"/>
    <property type="project" value="InterPro"/>
</dbReference>
<reference evidence="2" key="1">
    <citation type="journal article" date="2019" name="Plant Biotechnol. J.">
        <title>Genome sequencing of the Australian wild diploid species Gossypium australe highlights disease resistance and delayed gland morphogenesis.</title>
        <authorList>
            <person name="Cai Y."/>
            <person name="Cai X."/>
            <person name="Wang Q."/>
            <person name="Wang P."/>
            <person name="Zhang Y."/>
            <person name="Cai C."/>
            <person name="Xu Y."/>
            <person name="Wang K."/>
            <person name="Zhou Z."/>
            <person name="Wang C."/>
            <person name="Geng S."/>
            <person name="Li B."/>
            <person name="Dong Q."/>
            <person name="Hou Y."/>
            <person name="Wang H."/>
            <person name="Ai P."/>
            <person name="Liu Z."/>
            <person name="Yi F."/>
            <person name="Sun M."/>
            <person name="An G."/>
            <person name="Cheng J."/>
            <person name="Zhang Y."/>
            <person name="Shi Q."/>
            <person name="Xie Y."/>
            <person name="Shi X."/>
            <person name="Chang Y."/>
            <person name="Huang F."/>
            <person name="Chen Y."/>
            <person name="Hong S."/>
            <person name="Mi L."/>
            <person name="Sun Q."/>
            <person name="Zhang L."/>
            <person name="Zhou B."/>
            <person name="Peng R."/>
            <person name="Zhang X."/>
            <person name="Liu F."/>
        </authorList>
    </citation>
    <scope>NUCLEOTIDE SEQUENCE [LARGE SCALE GENOMIC DNA]</scope>
    <source>
        <strain evidence="2">cv. PA1801</strain>
    </source>
</reference>
<gene>
    <name evidence="1" type="ORF">EPI10_006754</name>
</gene>
<evidence type="ECO:0000313" key="1">
    <source>
        <dbReference type="EMBL" id="KAA3484684.1"/>
    </source>
</evidence>
<evidence type="ECO:0000313" key="2">
    <source>
        <dbReference type="Proteomes" id="UP000325315"/>
    </source>
</evidence>
<name>A0A5B6WUC8_9ROSI</name>
<dbReference type="InterPro" id="IPR036397">
    <property type="entry name" value="RNaseH_sf"/>
</dbReference>
<dbReference type="SUPFAM" id="SSF53098">
    <property type="entry name" value="Ribonuclease H-like"/>
    <property type="match status" value="1"/>
</dbReference>
<proteinExistence type="predicted"/>
<dbReference type="OrthoDB" id="1001372at2759"/>
<accession>A0A5B6WUC8</accession>
<organism evidence="1 2">
    <name type="scientific">Gossypium australe</name>
    <dbReference type="NCBI Taxonomy" id="47621"/>
    <lineage>
        <taxon>Eukaryota</taxon>
        <taxon>Viridiplantae</taxon>
        <taxon>Streptophyta</taxon>
        <taxon>Embryophyta</taxon>
        <taxon>Tracheophyta</taxon>
        <taxon>Spermatophyta</taxon>
        <taxon>Magnoliopsida</taxon>
        <taxon>eudicotyledons</taxon>
        <taxon>Gunneridae</taxon>
        <taxon>Pentapetalae</taxon>
        <taxon>rosids</taxon>
        <taxon>malvids</taxon>
        <taxon>Malvales</taxon>
        <taxon>Malvaceae</taxon>
        <taxon>Malvoideae</taxon>
        <taxon>Gossypium</taxon>
    </lineage>
</organism>
<dbReference type="InterPro" id="IPR012337">
    <property type="entry name" value="RNaseH-like_sf"/>
</dbReference>
<dbReference type="AlphaFoldDB" id="A0A5B6WUC8"/>
<keyword evidence="2" id="KW-1185">Reference proteome</keyword>
<sequence length="144" mass="17217">MSYISMQGTFWQKRDSPKAVDYISKWVEAVTLPTNDTKLVVRFLRKNIFARFGTTLALILEKIVNPSWNDWEAMLDTTLWAYITTYKTPLCMFLYKLVYGKNCHIPIKLEKKAYWEIKELNLDPELTKKKKDYSNYKNWKKFVL</sequence>
<dbReference type="Proteomes" id="UP000325315">
    <property type="component" value="Unassembled WGS sequence"/>
</dbReference>
<dbReference type="EMBL" id="SMMG02000002">
    <property type="protein sequence ID" value="KAA3484684.1"/>
    <property type="molecule type" value="Genomic_DNA"/>
</dbReference>